<organism evidence="3 4">
    <name type="scientific">Mikania micrantha</name>
    <name type="common">bitter vine</name>
    <dbReference type="NCBI Taxonomy" id="192012"/>
    <lineage>
        <taxon>Eukaryota</taxon>
        <taxon>Viridiplantae</taxon>
        <taxon>Streptophyta</taxon>
        <taxon>Embryophyta</taxon>
        <taxon>Tracheophyta</taxon>
        <taxon>Spermatophyta</taxon>
        <taxon>Magnoliopsida</taxon>
        <taxon>eudicotyledons</taxon>
        <taxon>Gunneridae</taxon>
        <taxon>Pentapetalae</taxon>
        <taxon>asterids</taxon>
        <taxon>campanulids</taxon>
        <taxon>Asterales</taxon>
        <taxon>Asteraceae</taxon>
        <taxon>Asteroideae</taxon>
        <taxon>Heliantheae alliance</taxon>
        <taxon>Eupatorieae</taxon>
        <taxon>Mikania</taxon>
    </lineage>
</organism>
<dbReference type="Proteomes" id="UP000326396">
    <property type="component" value="Linkage Group LG1"/>
</dbReference>
<evidence type="ECO:0000256" key="1">
    <source>
        <dbReference type="SAM" id="Phobius"/>
    </source>
</evidence>
<proteinExistence type="predicted"/>
<keyword evidence="2" id="KW-0732">Signal</keyword>
<sequence>MSILLLLALLAAAATTTAHEVPTKQDKTTTVVVEGKVYCLNLAFLLRFENKVLFEKNYEAVIYGIGPLAFRPTNCLIVTQKSLTKLDLLVFVSIFTLLIGSLPDIVLFLHNFLDEMK</sequence>
<feature type="chain" id="PRO_5024293551" evidence="2">
    <location>
        <begin position="19"/>
        <end position="117"/>
    </location>
</feature>
<evidence type="ECO:0000256" key="2">
    <source>
        <dbReference type="SAM" id="SignalP"/>
    </source>
</evidence>
<feature type="signal peptide" evidence="2">
    <location>
        <begin position="1"/>
        <end position="18"/>
    </location>
</feature>
<name>A0A5N6Q860_9ASTR</name>
<accession>A0A5N6Q860</accession>
<keyword evidence="4" id="KW-1185">Reference proteome</keyword>
<dbReference type="AlphaFoldDB" id="A0A5N6Q860"/>
<gene>
    <name evidence="3" type="ORF">E3N88_03372</name>
</gene>
<keyword evidence="1" id="KW-0472">Membrane</keyword>
<dbReference type="EMBL" id="SZYD01000001">
    <property type="protein sequence ID" value="KAD7480236.1"/>
    <property type="molecule type" value="Genomic_DNA"/>
</dbReference>
<feature type="transmembrane region" description="Helical" evidence="1">
    <location>
        <begin position="88"/>
        <end position="109"/>
    </location>
</feature>
<keyword evidence="1" id="KW-0812">Transmembrane</keyword>
<reference evidence="3 4" key="1">
    <citation type="submission" date="2019-05" db="EMBL/GenBank/DDBJ databases">
        <title>Mikania micrantha, genome provides insights into the molecular mechanism of rapid growth.</title>
        <authorList>
            <person name="Liu B."/>
        </authorList>
    </citation>
    <scope>NUCLEOTIDE SEQUENCE [LARGE SCALE GENOMIC DNA]</scope>
    <source>
        <strain evidence="3">NLD-2019</strain>
        <tissue evidence="3">Leaf</tissue>
    </source>
</reference>
<evidence type="ECO:0000313" key="4">
    <source>
        <dbReference type="Proteomes" id="UP000326396"/>
    </source>
</evidence>
<protein>
    <submittedName>
        <fullName evidence="3">Uncharacterized protein</fullName>
    </submittedName>
</protein>
<evidence type="ECO:0000313" key="3">
    <source>
        <dbReference type="EMBL" id="KAD7480236.1"/>
    </source>
</evidence>
<comment type="caution">
    <text evidence="3">The sequence shown here is derived from an EMBL/GenBank/DDBJ whole genome shotgun (WGS) entry which is preliminary data.</text>
</comment>
<keyword evidence="1" id="KW-1133">Transmembrane helix</keyword>